<feature type="domain" description="PIN" evidence="7">
    <location>
        <begin position="2"/>
        <end position="105"/>
    </location>
</feature>
<protein>
    <submittedName>
        <fullName evidence="9">Uncharacterized protein</fullName>
    </submittedName>
</protein>
<evidence type="ECO:0000256" key="1">
    <source>
        <dbReference type="ARBA" id="ARBA00001946"/>
    </source>
</evidence>
<keyword evidence="10" id="KW-1185">Reference proteome</keyword>
<dbReference type="OrthoDB" id="113459at2"/>
<evidence type="ECO:0000256" key="6">
    <source>
        <dbReference type="ARBA" id="ARBA00022842"/>
    </source>
</evidence>
<dbReference type="SUPFAM" id="SSF88723">
    <property type="entry name" value="PIN domain-like"/>
    <property type="match status" value="1"/>
</dbReference>
<dbReference type="EMBL" id="CP015596">
    <property type="protein sequence ID" value="ANE82234.1"/>
    <property type="molecule type" value="Genomic_DNA"/>
</dbReference>
<dbReference type="InterPro" id="IPR058652">
    <property type="entry name" value="VapC50_C"/>
</dbReference>
<dbReference type="AlphaFoldDB" id="A0A172UTY3"/>
<organism evidence="9 10">
    <name type="scientific">Mycobacterium adipatum</name>
    <dbReference type="NCBI Taxonomy" id="1682113"/>
    <lineage>
        <taxon>Bacteria</taxon>
        <taxon>Bacillati</taxon>
        <taxon>Actinomycetota</taxon>
        <taxon>Actinomycetes</taxon>
        <taxon>Mycobacteriales</taxon>
        <taxon>Mycobacteriaceae</taxon>
        <taxon>Mycobacterium</taxon>
    </lineage>
</organism>
<dbReference type="GO" id="GO:0004518">
    <property type="term" value="F:nuclease activity"/>
    <property type="evidence" value="ECO:0007669"/>
    <property type="project" value="UniProtKB-KW"/>
</dbReference>
<keyword evidence="6" id="KW-0460">Magnesium</keyword>
<evidence type="ECO:0000256" key="2">
    <source>
        <dbReference type="ARBA" id="ARBA00022649"/>
    </source>
</evidence>
<dbReference type="KEGG" id="madi:A7U43_25925"/>
<accession>A0A172UTY3</accession>
<evidence type="ECO:0000256" key="5">
    <source>
        <dbReference type="ARBA" id="ARBA00022801"/>
    </source>
</evidence>
<dbReference type="GO" id="GO:0046872">
    <property type="term" value="F:metal ion binding"/>
    <property type="evidence" value="ECO:0007669"/>
    <property type="project" value="UniProtKB-KW"/>
</dbReference>
<evidence type="ECO:0000259" key="8">
    <source>
        <dbReference type="Pfam" id="PF26343"/>
    </source>
</evidence>
<evidence type="ECO:0000256" key="4">
    <source>
        <dbReference type="ARBA" id="ARBA00022723"/>
    </source>
</evidence>
<dbReference type="InterPro" id="IPR029060">
    <property type="entry name" value="PIN-like_dom_sf"/>
</dbReference>
<evidence type="ECO:0000256" key="3">
    <source>
        <dbReference type="ARBA" id="ARBA00022722"/>
    </source>
</evidence>
<evidence type="ECO:0000259" key="7">
    <source>
        <dbReference type="Pfam" id="PF13470"/>
    </source>
</evidence>
<dbReference type="Pfam" id="PF13470">
    <property type="entry name" value="PIN_3"/>
    <property type="match status" value="1"/>
</dbReference>
<keyword evidence="4" id="KW-0479">Metal-binding</keyword>
<dbReference type="STRING" id="1682113.A7U43_25925"/>
<dbReference type="Proteomes" id="UP000077143">
    <property type="component" value="Chromosome"/>
</dbReference>
<evidence type="ECO:0000313" key="9">
    <source>
        <dbReference type="EMBL" id="ANE82234.1"/>
    </source>
</evidence>
<reference evidence="9 10" key="1">
    <citation type="submission" date="2016-05" db="EMBL/GenBank/DDBJ databases">
        <title>Complete genome sequence of a phthalic acid esters degrading Mycobacterium sp. YC-RL4.</title>
        <authorList>
            <person name="Ren L."/>
            <person name="Fan S."/>
            <person name="Ruth N."/>
            <person name="Jia Y."/>
            <person name="Wang J."/>
            <person name="Qiao C."/>
        </authorList>
    </citation>
    <scope>NUCLEOTIDE SEQUENCE [LARGE SCALE GENOMIC DNA]</scope>
    <source>
        <strain evidence="9 10">YC-RL4</strain>
    </source>
</reference>
<sequence>MLLDACVLVPYQLADLLLRLADAELFEPLWSDELLAEVERNVVKLGIEPGKAANRIAQMASAFPNATVTGFEHLVSAMTNDPKDCHVAAAAVRGGAALIVTANTRDFPPEALARYDIEVVHPDDFLQDQLDLAEAVVVTCLQQHRAAYTRPQFTVTEYYLGLERTVPVFARSAMQAEVRHSGHRAGDPLPLEMRAEEEVLKAFFPRGGPTPDEPRGAAFMWRQALGSRPEFLTALYNLTLDPSLGGDFNQAEEILSGHGMTQFVERCPGDHDIAYVKFVPNVQQAAVAFAAAPIDDVKILTLVRCADEIWRVWGLSPSRFPSAAEVRGQ</sequence>
<keyword evidence="2" id="KW-1277">Toxin-antitoxin system</keyword>
<dbReference type="InterPro" id="IPR002716">
    <property type="entry name" value="PIN_dom"/>
</dbReference>
<proteinExistence type="predicted"/>
<dbReference type="GO" id="GO:0016787">
    <property type="term" value="F:hydrolase activity"/>
    <property type="evidence" value="ECO:0007669"/>
    <property type="project" value="UniProtKB-KW"/>
</dbReference>
<name>A0A172UTY3_9MYCO</name>
<comment type="cofactor">
    <cofactor evidence="1">
        <name>Mg(2+)</name>
        <dbReference type="ChEBI" id="CHEBI:18420"/>
    </cofactor>
</comment>
<keyword evidence="3" id="KW-0540">Nuclease</keyword>
<keyword evidence="5" id="KW-0378">Hydrolase</keyword>
<dbReference type="Pfam" id="PF26343">
    <property type="entry name" value="VapC50_C"/>
    <property type="match status" value="1"/>
</dbReference>
<evidence type="ECO:0000313" key="10">
    <source>
        <dbReference type="Proteomes" id="UP000077143"/>
    </source>
</evidence>
<gene>
    <name evidence="9" type="ORF">A7U43_25925</name>
</gene>
<feature type="domain" description="VapC50 C-terminal" evidence="8">
    <location>
        <begin position="122"/>
        <end position="171"/>
    </location>
</feature>